<evidence type="ECO:0000313" key="1">
    <source>
        <dbReference type="EMBL" id="THH18107.1"/>
    </source>
</evidence>
<organism evidence="1 2">
    <name type="scientific">Antrodiella citrinella</name>
    <dbReference type="NCBI Taxonomy" id="2447956"/>
    <lineage>
        <taxon>Eukaryota</taxon>
        <taxon>Fungi</taxon>
        <taxon>Dikarya</taxon>
        <taxon>Basidiomycota</taxon>
        <taxon>Agaricomycotina</taxon>
        <taxon>Agaricomycetes</taxon>
        <taxon>Polyporales</taxon>
        <taxon>Steccherinaceae</taxon>
        <taxon>Antrodiella</taxon>
    </lineage>
</organism>
<dbReference type="Proteomes" id="UP000308730">
    <property type="component" value="Unassembled WGS sequence"/>
</dbReference>
<dbReference type="EMBL" id="SGPM01000610">
    <property type="protein sequence ID" value="THH18107.1"/>
    <property type="molecule type" value="Genomic_DNA"/>
</dbReference>
<dbReference type="OrthoDB" id="3223806at2759"/>
<protein>
    <submittedName>
        <fullName evidence="1">Uncharacterized protein</fullName>
    </submittedName>
</protein>
<keyword evidence="2" id="KW-1185">Reference proteome</keyword>
<dbReference type="AlphaFoldDB" id="A0A4S4M117"/>
<proteinExistence type="predicted"/>
<comment type="caution">
    <text evidence="1">The sequence shown here is derived from an EMBL/GenBank/DDBJ whole genome shotgun (WGS) entry which is preliminary data.</text>
</comment>
<reference evidence="1 2" key="1">
    <citation type="submission" date="2019-02" db="EMBL/GenBank/DDBJ databases">
        <title>Genome sequencing of the rare red list fungi Antrodiella citrinella (Flaviporus citrinellus).</title>
        <authorList>
            <person name="Buettner E."/>
            <person name="Kellner H."/>
        </authorList>
    </citation>
    <scope>NUCLEOTIDE SEQUENCE [LARGE SCALE GENOMIC DNA]</scope>
    <source>
        <strain evidence="1 2">DSM 108506</strain>
    </source>
</reference>
<name>A0A4S4M117_9APHY</name>
<gene>
    <name evidence="1" type="ORF">EUX98_g9011</name>
</gene>
<evidence type="ECO:0000313" key="2">
    <source>
        <dbReference type="Proteomes" id="UP000308730"/>
    </source>
</evidence>
<accession>A0A4S4M117</accession>
<sequence>MKYVHRDLDVLRARWPKFVKQHPQCEGVTRDRLVFEDTIVDPRLFRAQQEGGRVCRIEAGDVHGIQIGTSFELYDMTDTLQKNRMLGTAVTKEVFPTYCLEEMAEGVRLAGGYHTALVLQQVYKLRFAVVNKAPNSTDALRIEEKLAKSMSDADTQYMGVLTRVDAEAKDVDVVLEIDDEAGGGVTFLPKDVHFRDLTTRSPRLDASDVEAVDFPAMLNDVAKFNFYLAQTSQGRPFVDDVDFELHLLEDDADDDGDDEGPLKQARALKEELPFKNDEVQFGESEDPYAFVLKNNGSVPLYPYIIYFDPGTYQIETWYTPLEAKKPTLLPHSFLQVGASPEHREPFWFFIREGEDVDTSFVKVFLLDAEAHISFMDQAPVMGRDEEGKSYIRDSLRDRVEAGLETAPRRGGWDSISKKITVTRQ</sequence>